<feature type="transmembrane region" description="Helical" evidence="5">
    <location>
        <begin position="211"/>
        <end position="232"/>
    </location>
</feature>
<dbReference type="EMBL" id="AZDA01000005">
    <property type="protein sequence ID" value="KRK40709.1"/>
    <property type="molecule type" value="Genomic_DNA"/>
</dbReference>
<name>A0A0R1H2S5_9LACO</name>
<evidence type="ECO:0000256" key="5">
    <source>
        <dbReference type="SAM" id="Phobius"/>
    </source>
</evidence>
<evidence type="ECO:0000313" key="7">
    <source>
        <dbReference type="Proteomes" id="UP000051461"/>
    </source>
</evidence>
<evidence type="ECO:0000256" key="2">
    <source>
        <dbReference type="ARBA" id="ARBA00022692"/>
    </source>
</evidence>
<keyword evidence="3 5" id="KW-1133">Transmembrane helix</keyword>
<dbReference type="RefSeq" id="WP_057903367.1">
    <property type="nucleotide sequence ID" value="NZ_AZDA01000005.1"/>
</dbReference>
<keyword evidence="7" id="KW-1185">Reference proteome</keyword>
<dbReference type="Gene3D" id="1.50.10.150">
    <property type="entry name" value="Voltage-dependent anion channel"/>
    <property type="match status" value="1"/>
</dbReference>
<feature type="transmembrane region" description="Helical" evidence="5">
    <location>
        <begin position="68"/>
        <end position="87"/>
    </location>
</feature>
<accession>A0A0R1H2S5</accession>
<dbReference type="PATRIC" id="fig|1423726.3.peg.3115"/>
<feature type="transmembrane region" description="Helical" evidence="5">
    <location>
        <begin position="272"/>
        <end position="293"/>
    </location>
</feature>
<reference evidence="6 7" key="1">
    <citation type="journal article" date="2015" name="Genome Announc.">
        <title>Expanding the biotechnology potential of lactobacilli through comparative genomics of 213 strains and associated genera.</title>
        <authorList>
            <person name="Sun Z."/>
            <person name="Harris H.M."/>
            <person name="McCann A."/>
            <person name="Guo C."/>
            <person name="Argimon S."/>
            <person name="Zhang W."/>
            <person name="Yang X."/>
            <person name="Jeffery I.B."/>
            <person name="Cooney J.C."/>
            <person name="Kagawa T.F."/>
            <person name="Liu W."/>
            <person name="Song Y."/>
            <person name="Salvetti E."/>
            <person name="Wrobel A."/>
            <person name="Rasinkangas P."/>
            <person name="Parkhill J."/>
            <person name="Rea M.C."/>
            <person name="O'Sullivan O."/>
            <person name="Ritari J."/>
            <person name="Douillard F.P."/>
            <person name="Paul Ross R."/>
            <person name="Yang R."/>
            <person name="Briner A.E."/>
            <person name="Felis G.E."/>
            <person name="de Vos W.M."/>
            <person name="Barrangou R."/>
            <person name="Klaenhammer T.R."/>
            <person name="Caufield P.W."/>
            <person name="Cui Y."/>
            <person name="Zhang H."/>
            <person name="O'Toole P.W."/>
        </authorList>
    </citation>
    <scope>NUCLEOTIDE SEQUENCE [LARGE SCALE GENOMIC DNA]</scope>
    <source>
        <strain evidence="6 7">DSM 20003</strain>
    </source>
</reference>
<keyword evidence="2 5" id="KW-0812">Transmembrane</keyword>
<gene>
    <name evidence="6" type="ORF">FC07_GL003001</name>
</gene>
<evidence type="ECO:0000256" key="1">
    <source>
        <dbReference type="ARBA" id="ARBA00004141"/>
    </source>
</evidence>
<evidence type="ECO:0000256" key="4">
    <source>
        <dbReference type="ARBA" id="ARBA00023136"/>
    </source>
</evidence>
<dbReference type="Proteomes" id="UP000051461">
    <property type="component" value="Unassembled WGS sequence"/>
</dbReference>
<dbReference type="GO" id="GO:0005886">
    <property type="term" value="C:plasma membrane"/>
    <property type="evidence" value="ECO:0007669"/>
    <property type="project" value="TreeGrafter"/>
</dbReference>
<dbReference type="STRING" id="1423726.FC07_GL003001"/>
<feature type="transmembrane region" description="Helical" evidence="5">
    <location>
        <begin position="7"/>
        <end position="27"/>
    </location>
</feature>
<feature type="transmembrane region" description="Helical" evidence="5">
    <location>
        <begin position="244"/>
        <end position="266"/>
    </location>
</feature>
<feature type="transmembrane region" description="Helical" evidence="5">
    <location>
        <begin position="33"/>
        <end position="56"/>
    </location>
</feature>
<dbReference type="CDD" id="cd09325">
    <property type="entry name" value="TDT_C4-dicarb_trans"/>
    <property type="match status" value="1"/>
</dbReference>
<feature type="transmembrane region" description="Helical" evidence="5">
    <location>
        <begin position="99"/>
        <end position="119"/>
    </location>
</feature>
<feature type="transmembrane region" description="Helical" evidence="5">
    <location>
        <begin position="185"/>
        <end position="205"/>
    </location>
</feature>
<evidence type="ECO:0000256" key="3">
    <source>
        <dbReference type="ARBA" id="ARBA00022989"/>
    </source>
</evidence>
<dbReference type="InterPro" id="IPR038665">
    <property type="entry name" value="Voltage-dep_anion_channel_sf"/>
</dbReference>
<keyword evidence="4 5" id="KW-0472">Membrane</keyword>
<comment type="subcellular location">
    <subcellularLocation>
        <location evidence="1">Membrane</location>
        <topology evidence="1">Multi-pass membrane protein</topology>
    </subcellularLocation>
</comment>
<dbReference type="Pfam" id="PF03595">
    <property type="entry name" value="SLAC1"/>
    <property type="match status" value="1"/>
</dbReference>
<dbReference type="AlphaFoldDB" id="A0A0R1H2S5"/>
<dbReference type="PANTHER" id="PTHR37955:SF1">
    <property type="entry name" value="DEP DOMAIN-CONTAINING PROTEIN"/>
    <property type="match status" value="1"/>
</dbReference>
<feature type="transmembrane region" description="Helical" evidence="5">
    <location>
        <begin position="131"/>
        <end position="150"/>
    </location>
</feature>
<sequence>MRQALARLPIPISGVMLALLAMSNVMLLTKQPLIGLFLRGLGFCLLALLVLKLLFAFDSVSAMRHNQAVVSTMATFPMALLIVATYLPTIGVPLWLARWFWLAVIGLELVVVGLYTTIVQQDFSINKMDPGWFTVYIGLVEVTITAPRFAPRFGQVVFWLCVMVYLGIIPGILKRVFMLQNLPDAILPMTAILAAPFSICLAGYLQDFTTIQPILFGVLLSGCQLFYIVASYKIVHMLWVQRLPFYPSYAAFTFPLAITATAMTLAAQRLPVLRLIAQIESWVAVIMCGFVLYRYGRYLGAKKA</sequence>
<protein>
    <submittedName>
        <fullName evidence="6">Putative exfoliative toxin A</fullName>
    </submittedName>
</protein>
<comment type="caution">
    <text evidence="6">The sequence shown here is derived from an EMBL/GenBank/DDBJ whole genome shotgun (WGS) entry which is preliminary data.</text>
</comment>
<dbReference type="InterPro" id="IPR052951">
    <property type="entry name" value="Tellurite_res_ion_channel"/>
</dbReference>
<organism evidence="6 7">
    <name type="scientific">Loigolactobacillus bifermentans DSM 20003</name>
    <dbReference type="NCBI Taxonomy" id="1423726"/>
    <lineage>
        <taxon>Bacteria</taxon>
        <taxon>Bacillati</taxon>
        <taxon>Bacillota</taxon>
        <taxon>Bacilli</taxon>
        <taxon>Lactobacillales</taxon>
        <taxon>Lactobacillaceae</taxon>
        <taxon>Loigolactobacillus</taxon>
    </lineage>
</organism>
<dbReference type="GO" id="GO:0046583">
    <property type="term" value="F:monoatomic cation efflux transmembrane transporter activity"/>
    <property type="evidence" value="ECO:0007669"/>
    <property type="project" value="TreeGrafter"/>
</dbReference>
<dbReference type="InterPro" id="IPR004695">
    <property type="entry name" value="SLAC1/Mae1/Ssu1/TehA"/>
</dbReference>
<dbReference type="OrthoDB" id="309023at2"/>
<dbReference type="PANTHER" id="PTHR37955">
    <property type="entry name" value="TELLURITE RESISTANCE PROTEIN TEHA"/>
    <property type="match status" value="1"/>
</dbReference>
<evidence type="ECO:0000313" key="6">
    <source>
        <dbReference type="EMBL" id="KRK40709.1"/>
    </source>
</evidence>
<feature type="transmembrane region" description="Helical" evidence="5">
    <location>
        <begin position="156"/>
        <end position="173"/>
    </location>
</feature>
<proteinExistence type="predicted"/>